<sequence>MYKTTKYAHGSISMMITQWFSLFEKEQKRTILKNKMKNVRCQLIKAVKYNDYERRDKLLATYEILLIEFENV</sequence>
<protein>
    <submittedName>
        <fullName evidence="1">Uncharacterized protein</fullName>
    </submittedName>
</protein>
<gene>
    <name evidence="1" type="ORF">C0W53_21960</name>
</gene>
<accession>A0AAX0YPN8</accession>
<evidence type="ECO:0000313" key="1">
    <source>
        <dbReference type="EMBL" id="PSX39057.1"/>
    </source>
</evidence>
<dbReference type="AlphaFoldDB" id="A0AAX0YPN8"/>
<comment type="caution">
    <text evidence="1">The sequence shown here is derived from an EMBL/GenBank/DDBJ whole genome shotgun (WGS) entry which is preliminary data.</text>
</comment>
<name>A0AAX0YPN8_9GAMM</name>
<reference evidence="1 2" key="1">
    <citation type="submission" date="2018-01" db="EMBL/GenBank/DDBJ databases">
        <title>Whole genome sequencing of Histamine producing bacteria.</title>
        <authorList>
            <person name="Butler K."/>
        </authorList>
    </citation>
    <scope>NUCLEOTIDE SEQUENCE [LARGE SCALE GENOMIC DNA]</scope>
    <source>
        <strain evidence="1 2">A1-4</strain>
    </source>
</reference>
<proteinExistence type="predicted"/>
<keyword evidence="2" id="KW-1185">Reference proteome</keyword>
<organism evidence="1 2">
    <name type="scientific">Photobacterium kishitanii</name>
    <dbReference type="NCBI Taxonomy" id="318456"/>
    <lineage>
        <taxon>Bacteria</taxon>
        <taxon>Pseudomonadati</taxon>
        <taxon>Pseudomonadota</taxon>
        <taxon>Gammaproteobacteria</taxon>
        <taxon>Vibrionales</taxon>
        <taxon>Vibrionaceae</taxon>
        <taxon>Photobacterium</taxon>
    </lineage>
</organism>
<evidence type="ECO:0000313" key="2">
    <source>
        <dbReference type="Proteomes" id="UP000240728"/>
    </source>
</evidence>
<dbReference type="Proteomes" id="UP000240728">
    <property type="component" value="Unassembled WGS sequence"/>
</dbReference>
<dbReference type="EMBL" id="PYOZ01000028">
    <property type="protein sequence ID" value="PSX39057.1"/>
    <property type="molecule type" value="Genomic_DNA"/>
</dbReference>